<sequence length="127" mass="14448">MNVLFKALSYSLSRCNWLLIVLVVLSLASDSHFFALLTTATLTYLAIINVLFIWVFWLDKRRAQHAAQRISEGQLLCLSGLAANISMFAAQKLLHHKTQKQAFNAKLCVFTLLQSIVLLSLCYWLFI</sequence>
<protein>
    <submittedName>
        <fullName evidence="2">DUF1294 domain-containing protein</fullName>
    </submittedName>
</protein>
<keyword evidence="3" id="KW-1185">Reference proteome</keyword>
<accession>A0A849V9T3</accession>
<proteinExistence type="predicted"/>
<feature type="transmembrane region" description="Helical" evidence="1">
    <location>
        <begin position="107"/>
        <end position="126"/>
    </location>
</feature>
<keyword evidence="1" id="KW-0472">Membrane</keyword>
<feature type="transmembrane region" description="Helical" evidence="1">
    <location>
        <begin position="33"/>
        <end position="58"/>
    </location>
</feature>
<dbReference type="InterPro" id="IPR010718">
    <property type="entry name" value="DUF1294"/>
</dbReference>
<dbReference type="EMBL" id="JABBPG010000002">
    <property type="protein sequence ID" value="NOU50006.1"/>
    <property type="molecule type" value="Genomic_DNA"/>
</dbReference>
<dbReference type="Pfam" id="PF06961">
    <property type="entry name" value="DUF1294"/>
    <property type="match status" value="1"/>
</dbReference>
<name>A0A849V9T3_9GAMM</name>
<keyword evidence="1" id="KW-0812">Transmembrane</keyword>
<comment type="caution">
    <text evidence="2">The sequence shown here is derived from an EMBL/GenBank/DDBJ whole genome shotgun (WGS) entry which is preliminary data.</text>
</comment>
<dbReference type="AlphaFoldDB" id="A0A849V9T3"/>
<evidence type="ECO:0000313" key="2">
    <source>
        <dbReference type="EMBL" id="NOU50006.1"/>
    </source>
</evidence>
<dbReference type="Proteomes" id="UP000586305">
    <property type="component" value="Unassembled WGS sequence"/>
</dbReference>
<evidence type="ECO:0000256" key="1">
    <source>
        <dbReference type="SAM" id="Phobius"/>
    </source>
</evidence>
<evidence type="ECO:0000313" key="3">
    <source>
        <dbReference type="Proteomes" id="UP000586305"/>
    </source>
</evidence>
<gene>
    <name evidence="2" type="ORF">HG263_05575</name>
</gene>
<organism evidence="2 3">
    <name type="scientific">Pseudoalteromonas caenipelagi</name>
    <dbReference type="NCBI Taxonomy" id="2726988"/>
    <lineage>
        <taxon>Bacteria</taxon>
        <taxon>Pseudomonadati</taxon>
        <taxon>Pseudomonadota</taxon>
        <taxon>Gammaproteobacteria</taxon>
        <taxon>Alteromonadales</taxon>
        <taxon>Pseudoalteromonadaceae</taxon>
        <taxon>Pseudoalteromonas</taxon>
    </lineage>
</organism>
<dbReference type="RefSeq" id="WP_171625087.1">
    <property type="nucleotide sequence ID" value="NZ_JABBPG010000002.1"/>
</dbReference>
<keyword evidence="1" id="KW-1133">Transmembrane helix</keyword>
<reference evidence="2 3" key="1">
    <citation type="submission" date="2020-04" db="EMBL/GenBank/DDBJ databases">
        <title>Pseudoalteromonas caenipelagi sp. nov., isolated from a tidal flat.</title>
        <authorList>
            <person name="Park S."/>
            <person name="Yoon J.-H."/>
        </authorList>
    </citation>
    <scope>NUCLEOTIDE SEQUENCE [LARGE SCALE GENOMIC DNA]</scope>
    <source>
        <strain evidence="2 3">JBTF-M23</strain>
    </source>
</reference>
<feature type="transmembrane region" description="Helical" evidence="1">
    <location>
        <begin position="7"/>
        <end position="27"/>
    </location>
</feature>